<feature type="chain" id="PRO_5002941211" description="Endoplasmic reticulum lectin" evidence="5">
    <location>
        <begin position="26"/>
        <end position="368"/>
    </location>
</feature>
<dbReference type="HOGENOM" id="CLU_752488_0_0_1"/>
<keyword evidence="5" id="KW-0732">Signal</keyword>
<evidence type="ECO:0000256" key="2">
    <source>
        <dbReference type="ARBA" id="ARBA00009918"/>
    </source>
</evidence>
<dbReference type="Proteomes" id="UP000000314">
    <property type="component" value="Chromosome 3"/>
</dbReference>
<dbReference type="STRING" id="644223.C4R497"/>
<sequence length="368" mass="42579">MVNRPLDIMIKVLLFLLSLSSLVKALDDSIDKNSVYTINYLNHAISPTSEKIVTLRSTDDQYFECLFNDEIDTDQKLHQKQILKTLPAQYNLSEIPELQTEINSAFNILENYNLNDAQPTKDRYWTYQIINGKLYQYNGNLRIVLANIPKNLTREDIVLEKNMHQSVFLSLSLQNGAICDLTFTPRKTNIRFQYVNKLNTLGIVSADEIQTCEYEILINVPKFKDTIFQYGFLEPLKKIDCYSSDSSMINLADYQISVLSHKWFLGAKDFRLILITDVSNPPVISIEELNLIFQTFPKYGPPELGITGEISPHDTFIFRIPVYSYNRTKFGDVLVEQNIRGEKRFLFTEDRIPHDTPNFRVYNGVNVN</sequence>
<dbReference type="PANTHER" id="PTHR15414:SF0">
    <property type="entry name" value="ENDOPLASMIC RETICULUM LECTIN 1"/>
    <property type="match status" value="1"/>
</dbReference>
<dbReference type="GO" id="GO:0005788">
    <property type="term" value="C:endoplasmic reticulum lumen"/>
    <property type="evidence" value="ECO:0007669"/>
    <property type="project" value="UniProtKB-UniRule"/>
</dbReference>
<comment type="function">
    <text evidence="4">Lectin involved in the quality control of the secretory pathway. As a member of the endoplasmic reticulum-associated degradation lumenal (ERAD-L) surveillance system, targets misfolded endoplasmic reticulum lumenal glycoproteins for degradation.</text>
</comment>
<dbReference type="GeneID" id="8200210"/>
<keyword evidence="4" id="KW-0472">Membrane</keyword>
<dbReference type="InterPro" id="IPR045149">
    <property type="entry name" value="OS-9-like"/>
</dbReference>
<dbReference type="GO" id="GO:0030970">
    <property type="term" value="P:retrograde protein transport, ER to cytosol"/>
    <property type="evidence" value="ECO:0007669"/>
    <property type="project" value="TreeGrafter"/>
</dbReference>
<accession>C4R497</accession>
<protein>
    <recommendedName>
        <fullName evidence="4">Endoplasmic reticulum lectin</fullName>
    </recommendedName>
    <alternativeName>
        <fullName evidence="4">Protein OS-9 homolog</fullName>
    </alternativeName>
</protein>
<dbReference type="OrthoDB" id="448954at2759"/>
<dbReference type="PANTHER" id="PTHR15414">
    <property type="entry name" value="OS-9-RELATED"/>
    <property type="match status" value="1"/>
</dbReference>
<dbReference type="GO" id="GO:0005789">
    <property type="term" value="C:endoplasmic reticulum membrane"/>
    <property type="evidence" value="ECO:0007669"/>
    <property type="project" value="UniProtKB-SubCell"/>
</dbReference>
<dbReference type="KEGG" id="ppa:PAS_chr3_0343"/>
<evidence type="ECO:0000313" key="7">
    <source>
        <dbReference type="Proteomes" id="UP000000314"/>
    </source>
</evidence>
<evidence type="ECO:0000256" key="1">
    <source>
        <dbReference type="ARBA" id="ARBA00004367"/>
    </source>
</evidence>
<dbReference type="GO" id="GO:0030246">
    <property type="term" value="F:carbohydrate binding"/>
    <property type="evidence" value="ECO:0007669"/>
    <property type="project" value="UniProtKB-UniRule"/>
</dbReference>
<dbReference type="GO" id="GO:0030968">
    <property type="term" value="P:endoplasmic reticulum unfolded protein response"/>
    <property type="evidence" value="ECO:0007669"/>
    <property type="project" value="UniProtKB-UniRule"/>
</dbReference>
<comment type="similarity">
    <text evidence="2 4">Belongs to the OS-9 family.</text>
</comment>
<gene>
    <name evidence="6" type="ordered locus">PAS_chr3_0343</name>
</gene>
<dbReference type="RefSeq" id="XP_002492562.1">
    <property type="nucleotide sequence ID" value="XM_002492517.1"/>
</dbReference>
<evidence type="ECO:0000256" key="4">
    <source>
        <dbReference type="RuleBase" id="RU369099"/>
    </source>
</evidence>
<feature type="signal peptide" evidence="5">
    <location>
        <begin position="1"/>
        <end position="25"/>
    </location>
</feature>
<dbReference type="EMBL" id="FN392321">
    <property type="protein sequence ID" value="CAY70383.1"/>
    <property type="molecule type" value="Genomic_DNA"/>
</dbReference>
<reference evidence="6 7" key="1">
    <citation type="journal article" date="2009" name="Nat. Biotechnol.">
        <title>Genome sequence of the recombinant protein production host Pichia pastoris.</title>
        <authorList>
            <person name="De Schutter K."/>
            <person name="Lin Y.C."/>
            <person name="Tiels P."/>
            <person name="Van Hecke A."/>
            <person name="Glinka S."/>
            <person name="Weber-Lehmann J."/>
            <person name="Rouze P."/>
            <person name="Van de Peer Y."/>
            <person name="Callewaert N."/>
        </authorList>
    </citation>
    <scope>NUCLEOTIDE SEQUENCE [LARGE SCALE GENOMIC DNA]</scope>
    <source>
        <strain evidence="7">GS115 / ATCC 20864</strain>
    </source>
</reference>
<organism evidence="6 7">
    <name type="scientific">Komagataella phaffii (strain GS115 / ATCC 20864)</name>
    <name type="common">Yeast</name>
    <name type="synonym">Pichia pastoris</name>
    <dbReference type="NCBI Taxonomy" id="644223"/>
    <lineage>
        <taxon>Eukaryota</taxon>
        <taxon>Fungi</taxon>
        <taxon>Dikarya</taxon>
        <taxon>Ascomycota</taxon>
        <taxon>Saccharomycotina</taxon>
        <taxon>Pichiomycetes</taxon>
        <taxon>Pichiales</taxon>
        <taxon>Pichiaceae</taxon>
        <taxon>Komagataella</taxon>
    </lineage>
</organism>
<keyword evidence="4" id="KW-0256">Endoplasmic reticulum</keyword>
<dbReference type="Gene3D" id="2.70.130.10">
    <property type="entry name" value="Mannose-6-phosphate receptor binding domain"/>
    <property type="match status" value="1"/>
</dbReference>
<keyword evidence="3 4" id="KW-0430">Lectin</keyword>
<evidence type="ECO:0000256" key="5">
    <source>
        <dbReference type="SAM" id="SignalP"/>
    </source>
</evidence>
<evidence type="ECO:0000313" key="6">
    <source>
        <dbReference type="EMBL" id="CAY70383.1"/>
    </source>
</evidence>
<keyword evidence="7" id="KW-1185">Reference proteome</keyword>
<proteinExistence type="inferred from homology"/>
<name>C4R497_KOMPG</name>
<dbReference type="AlphaFoldDB" id="C4R497"/>
<dbReference type="InterPro" id="IPR009011">
    <property type="entry name" value="Man6P_isomerase_rcpt-bd_dom_sf"/>
</dbReference>
<evidence type="ECO:0000256" key="3">
    <source>
        <dbReference type="ARBA" id="ARBA00022734"/>
    </source>
</evidence>
<dbReference type="InParanoid" id="C4R497"/>
<comment type="subcellular location">
    <subcellularLocation>
        <location evidence="1 4">Endoplasmic reticulum membrane</location>
        <topology evidence="1 4">Peripheral membrane protein</topology>
        <orientation evidence="1 4">Lumenal side</orientation>
    </subcellularLocation>
</comment>